<feature type="non-terminal residue" evidence="2">
    <location>
        <position position="59"/>
    </location>
</feature>
<keyword evidence="3" id="KW-1185">Reference proteome</keyword>
<feature type="region of interest" description="Disordered" evidence="1">
    <location>
        <begin position="36"/>
        <end position="59"/>
    </location>
</feature>
<dbReference type="Proteomes" id="UP000727407">
    <property type="component" value="Unassembled WGS sequence"/>
</dbReference>
<proteinExistence type="predicted"/>
<evidence type="ECO:0000313" key="3">
    <source>
        <dbReference type="Proteomes" id="UP000727407"/>
    </source>
</evidence>
<dbReference type="OrthoDB" id="8979865at2759"/>
<accession>A0A8J4U9P9</accession>
<name>A0A8J4U9P9_CLAMG</name>
<protein>
    <submittedName>
        <fullName evidence="2">NACHT, LRR and PYD domains-containing protein 12-like</fullName>
    </submittedName>
</protein>
<dbReference type="EMBL" id="QNUK01000070">
    <property type="protein sequence ID" value="KAF5903688.1"/>
    <property type="molecule type" value="Genomic_DNA"/>
</dbReference>
<feature type="non-terminal residue" evidence="2">
    <location>
        <position position="1"/>
    </location>
</feature>
<gene>
    <name evidence="2" type="ORF">DAT39_006603</name>
</gene>
<reference evidence="2" key="1">
    <citation type="submission" date="2020-07" db="EMBL/GenBank/DDBJ databases">
        <title>Clarias magur genome sequencing, assembly and annotation.</title>
        <authorList>
            <person name="Kushwaha B."/>
            <person name="Kumar R."/>
            <person name="Das P."/>
            <person name="Joshi C.G."/>
            <person name="Kumar D."/>
            <person name="Nagpure N.S."/>
            <person name="Pandey M."/>
            <person name="Agarwal S."/>
            <person name="Srivastava S."/>
            <person name="Singh M."/>
            <person name="Sahoo L."/>
            <person name="Jayasankar P."/>
            <person name="Meher P.K."/>
            <person name="Koringa P.G."/>
            <person name="Iquebal M.A."/>
            <person name="Das S.P."/>
            <person name="Bit A."/>
            <person name="Patnaik S."/>
            <person name="Patel N."/>
            <person name="Shah T.M."/>
            <person name="Hinsu A."/>
            <person name="Jena J.K."/>
        </authorList>
    </citation>
    <scope>NUCLEOTIDE SEQUENCE</scope>
    <source>
        <strain evidence="2">CIFAMagur01</strain>
        <tissue evidence="2">Testis</tissue>
    </source>
</reference>
<organism evidence="2 3">
    <name type="scientific">Clarias magur</name>
    <name type="common">Asian catfish</name>
    <name type="synonym">Macropteronotus magur</name>
    <dbReference type="NCBI Taxonomy" id="1594786"/>
    <lineage>
        <taxon>Eukaryota</taxon>
        <taxon>Metazoa</taxon>
        <taxon>Chordata</taxon>
        <taxon>Craniata</taxon>
        <taxon>Vertebrata</taxon>
        <taxon>Euteleostomi</taxon>
        <taxon>Actinopterygii</taxon>
        <taxon>Neopterygii</taxon>
        <taxon>Teleostei</taxon>
        <taxon>Ostariophysi</taxon>
        <taxon>Siluriformes</taxon>
        <taxon>Clariidae</taxon>
        <taxon>Clarias</taxon>
    </lineage>
</organism>
<sequence length="59" mass="6639">DSQIKRSDISVPTCVSMKSDESKILPLIFKEQRDSSPGYSILQHGRDKTQQKIMITDTG</sequence>
<dbReference type="AlphaFoldDB" id="A0A8J4U9P9"/>
<evidence type="ECO:0000313" key="2">
    <source>
        <dbReference type="EMBL" id="KAF5903688.1"/>
    </source>
</evidence>
<evidence type="ECO:0000256" key="1">
    <source>
        <dbReference type="SAM" id="MobiDB-lite"/>
    </source>
</evidence>
<comment type="caution">
    <text evidence="2">The sequence shown here is derived from an EMBL/GenBank/DDBJ whole genome shotgun (WGS) entry which is preliminary data.</text>
</comment>